<dbReference type="EMBL" id="JAAAIM010000660">
    <property type="protein sequence ID" value="KAG0285513.1"/>
    <property type="molecule type" value="Genomic_DNA"/>
</dbReference>
<evidence type="ECO:0000256" key="3">
    <source>
        <dbReference type="ARBA" id="ARBA00022827"/>
    </source>
</evidence>
<dbReference type="PANTHER" id="PTHR47356:SF2">
    <property type="entry name" value="FAD-BINDING DOMAIN-CONTAINING PROTEIN-RELATED"/>
    <property type="match status" value="1"/>
</dbReference>
<evidence type="ECO:0000259" key="6">
    <source>
        <dbReference type="Pfam" id="PF01494"/>
    </source>
</evidence>
<sequence length="489" mass="53387">MTTPFAQHNHSQAPSPQHVDPSKKRPKVLIVGGGLGGLSLGMLLQQTDIPYEIFERASKPKALGSAIALSAATDALFKQCNIYDEFTSLGKKVLALQVIANEQRRVDYKMDFSNQEKVLGATGHAIARPALHDLLFRQIPKDKIHMSKKVLSTDDQGDKGITVAFSDGTSVTGDILIGADGAYSAVRQNLFKRLKAQNKLPAADDVPLPYRTVCLVGQTRPLDPTVFPHLLKDDCQFINTLGESQPLAWITLTTPQGTVCWSIVRFIEVSHTSVDDKNKDASVDQEWGPEAAEAMCNEVRHLPVMSGNESRPWSLGDLIDHTPKDLISKVKLEEIVFKTWFGGRTVLMGDACHKLSPAGGVGCQNAMHDAIVLANWINALPSSPTSKDIEKAFQSYQDERLPFIATAAKSTQFYSTMASGGVAAKIIRFCAKHMPEWAKRRMLVVLAGNRPQCSFLPLVEDKGSIPPAFQPSLLATKPKMTVSYDAASV</sequence>
<dbReference type="Proteomes" id="UP001194696">
    <property type="component" value="Unassembled WGS sequence"/>
</dbReference>
<evidence type="ECO:0000313" key="8">
    <source>
        <dbReference type="Proteomes" id="UP001194696"/>
    </source>
</evidence>
<feature type="domain" description="FAD-binding" evidence="6">
    <location>
        <begin position="27"/>
        <end position="199"/>
    </location>
</feature>
<dbReference type="PRINTS" id="PR00420">
    <property type="entry name" value="RNGMNOXGNASE"/>
</dbReference>
<dbReference type="InterPro" id="IPR050562">
    <property type="entry name" value="FAD_mOase_fung"/>
</dbReference>
<dbReference type="SUPFAM" id="SSF51905">
    <property type="entry name" value="FAD/NAD(P)-binding domain"/>
    <property type="match status" value="1"/>
</dbReference>
<dbReference type="InterPro" id="IPR002938">
    <property type="entry name" value="FAD-bd"/>
</dbReference>
<feature type="compositionally biased region" description="Polar residues" evidence="5">
    <location>
        <begin position="1"/>
        <end position="15"/>
    </location>
</feature>
<evidence type="ECO:0000256" key="4">
    <source>
        <dbReference type="ARBA" id="ARBA00023002"/>
    </source>
</evidence>
<gene>
    <name evidence="7" type="ORF">BGZ96_010252</name>
</gene>
<organism evidence="7 8">
    <name type="scientific">Linnemannia gamsii</name>
    <dbReference type="NCBI Taxonomy" id="64522"/>
    <lineage>
        <taxon>Eukaryota</taxon>
        <taxon>Fungi</taxon>
        <taxon>Fungi incertae sedis</taxon>
        <taxon>Mucoromycota</taxon>
        <taxon>Mortierellomycotina</taxon>
        <taxon>Mortierellomycetes</taxon>
        <taxon>Mortierellales</taxon>
        <taxon>Mortierellaceae</taxon>
        <taxon>Linnemannia</taxon>
    </lineage>
</organism>
<evidence type="ECO:0000313" key="7">
    <source>
        <dbReference type="EMBL" id="KAG0285513.1"/>
    </source>
</evidence>
<comment type="similarity">
    <text evidence="1">Belongs to the paxM FAD-dependent monooxygenase family.</text>
</comment>
<keyword evidence="2" id="KW-0285">Flavoprotein</keyword>
<accession>A0ABQ7JV34</accession>
<keyword evidence="3" id="KW-0274">FAD</keyword>
<dbReference type="PANTHER" id="PTHR47356">
    <property type="entry name" value="FAD-DEPENDENT MONOOXYGENASE ASQG-RELATED"/>
    <property type="match status" value="1"/>
</dbReference>
<dbReference type="Gene3D" id="3.50.50.60">
    <property type="entry name" value="FAD/NAD(P)-binding domain"/>
    <property type="match status" value="1"/>
</dbReference>
<keyword evidence="8" id="KW-1185">Reference proteome</keyword>
<evidence type="ECO:0000256" key="1">
    <source>
        <dbReference type="ARBA" id="ARBA00007992"/>
    </source>
</evidence>
<protein>
    <recommendedName>
        <fullName evidence="6">FAD-binding domain-containing protein</fullName>
    </recommendedName>
</protein>
<feature type="domain" description="FAD-binding" evidence="6">
    <location>
        <begin position="325"/>
        <end position="408"/>
    </location>
</feature>
<evidence type="ECO:0000256" key="2">
    <source>
        <dbReference type="ARBA" id="ARBA00022630"/>
    </source>
</evidence>
<name>A0ABQ7JV34_9FUNG</name>
<feature type="region of interest" description="Disordered" evidence="5">
    <location>
        <begin position="1"/>
        <end position="24"/>
    </location>
</feature>
<dbReference type="InterPro" id="IPR036188">
    <property type="entry name" value="FAD/NAD-bd_sf"/>
</dbReference>
<reference evidence="7 8" key="1">
    <citation type="journal article" date="2020" name="Fungal Divers.">
        <title>Resolving the Mortierellaceae phylogeny through synthesis of multi-gene phylogenetics and phylogenomics.</title>
        <authorList>
            <person name="Vandepol N."/>
            <person name="Liber J."/>
            <person name="Desiro A."/>
            <person name="Na H."/>
            <person name="Kennedy M."/>
            <person name="Barry K."/>
            <person name="Grigoriev I.V."/>
            <person name="Miller A.N."/>
            <person name="O'Donnell K."/>
            <person name="Stajich J.E."/>
            <person name="Bonito G."/>
        </authorList>
    </citation>
    <scope>NUCLEOTIDE SEQUENCE [LARGE SCALE GENOMIC DNA]</scope>
    <source>
        <strain evidence="7 8">AD045</strain>
    </source>
</reference>
<evidence type="ECO:0000256" key="5">
    <source>
        <dbReference type="SAM" id="MobiDB-lite"/>
    </source>
</evidence>
<keyword evidence="4" id="KW-0560">Oxidoreductase</keyword>
<comment type="caution">
    <text evidence="7">The sequence shown here is derived from an EMBL/GenBank/DDBJ whole genome shotgun (WGS) entry which is preliminary data.</text>
</comment>
<dbReference type="Pfam" id="PF01494">
    <property type="entry name" value="FAD_binding_3"/>
    <property type="match status" value="2"/>
</dbReference>
<proteinExistence type="inferred from homology"/>